<dbReference type="NCBIfam" id="TIGR02241">
    <property type="entry name" value="conserved hypothetical phage tail region protein"/>
    <property type="match status" value="1"/>
</dbReference>
<sequence length="152" mass="16883">MAVERPNKNPYSNFNFIVEFDGTEVAAFTEVTGLDSENTPIDYREGADATSAMRKIVGIETYPAVELKRGVTGNLVLWEWRKEVRDGGTTFPPVKQVTIKLLDEAHNRNAPAMTWSLTNAWPSKLTGPSLSAKGNDYAVEQLSLVHERLDIS</sequence>
<evidence type="ECO:0000313" key="2">
    <source>
        <dbReference type="Proteomes" id="UP000229081"/>
    </source>
</evidence>
<organism evidence="1 2">
    <name type="scientific">Sphingomonas psychrotolerans</name>
    <dbReference type="NCBI Taxonomy" id="1327635"/>
    <lineage>
        <taxon>Bacteria</taxon>
        <taxon>Pseudomonadati</taxon>
        <taxon>Pseudomonadota</taxon>
        <taxon>Alphaproteobacteria</taxon>
        <taxon>Sphingomonadales</taxon>
        <taxon>Sphingomonadaceae</taxon>
        <taxon>Sphingomonas</taxon>
    </lineage>
</organism>
<dbReference type="EMBL" id="CP024923">
    <property type="protein sequence ID" value="ATY30920.1"/>
    <property type="molecule type" value="Genomic_DNA"/>
</dbReference>
<dbReference type="PANTHER" id="PTHR38009">
    <property type="entry name" value="CONSERVED HYPOTHETICAL PHAGE TAIL PROTEIN"/>
    <property type="match status" value="1"/>
</dbReference>
<accession>A0A2K8MAL7</accession>
<name>A0A2K8MAL7_9SPHN</name>
<protein>
    <submittedName>
        <fullName evidence="1">Phage tail protein</fullName>
    </submittedName>
</protein>
<proteinExistence type="predicted"/>
<dbReference type="Pfam" id="PF06841">
    <property type="entry name" value="Phage_T4_gp19"/>
    <property type="match status" value="1"/>
</dbReference>
<dbReference type="InterPro" id="IPR011747">
    <property type="entry name" value="CHP02241"/>
</dbReference>
<dbReference type="KEGG" id="sphc:CVN68_02065"/>
<dbReference type="InterPro" id="IPR010667">
    <property type="entry name" value="Phage_T4_Gp19"/>
</dbReference>
<evidence type="ECO:0000313" key="1">
    <source>
        <dbReference type="EMBL" id="ATY30920.1"/>
    </source>
</evidence>
<dbReference type="OrthoDB" id="9790161at2"/>
<gene>
    <name evidence="1" type="ORF">CVN68_02065</name>
</gene>
<dbReference type="RefSeq" id="WP_100280731.1">
    <property type="nucleotide sequence ID" value="NZ_CP024923.1"/>
</dbReference>
<dbReference type="AlphaFoldDB" id="A0A2K8MAL7"/>
<dbReference type="PANTHER" id="PTHR38009:SF1">
    <property type="entry name" value="CONSERVED HYPOTHETICAL PHAGE TAIL PROTEIN"/>
    <property type="match status" value="1"/>
</dbReference>
<dbReference type="Proteomes" id="UP000229081">
    <property type="component" value="Chromosome"/>
</dbReference>
<reference evidence="1 2" key="1">
    <citation type="submission" date="2017-11" db="EMBL/GenBank/DDBJ databases">
        <title>Complete genome sequence of Sphingomonas sp. Strain Cra20, a psychrotolerant potential plant growth promoting rhizobacteria.</title>
        <authorList>
            <person name="Luo Y."/>
        </authorList>
    </citation>
    <scope>NUCLEOTIDE SEQUENCE [LARGE SCALE GENOMIC DNA]</scope>
    <source>
        <strain evidence="1 2">Cra20</strain>
    </source>
</reference>
<dbReference type="GO" id="GO:0005198">
    <property type="term" value="F:structural molecule activity"/>
    <property type="evidence" value="ECO:0007669"/>
    <property type="project" value="InterPro"/>
</dbReference>
<keyword evidence="2" id="KW-1185">Reference proteome</keyword>